<evidence type="ECO:0000313" key="15">
    <source>
        <dbReference type="EMBL" id="KAA0257402.1"/>
    </source>
</evidence>
<dbReference type="OrthoDB" id="9764501at2"/>
<evidence type="ECO:0000256" key="8">
    <source>
        <dbReference type="ARBA" id="ARBA00023002"/>
    </source>
</evidence>
<feature type="binding site" evidence="13">
    <location>
        <position position="149"/>
    </location>
    <ligand>
        <name>FMN</name>
        <dbReference type="ChEBI" id="CHEBI:58210"/>
    </ligand>
</feature>
<evidence type="ECO:0000256" key="2">
    <source>
        <dbReference type="ARBA" id="ARBA00022555"/>
    </source>
</evidence>
<keyword evidence="13" id="KW-0547">Nucleotide-binding</keyword>
<comment type="catalytic activity">
    <reaction evidence="10">
        <text>a 5,6-dihydrouridine in tRNA + NAD(+) = a uridine in tRNA + NADH + H(+)</text>
        <dbReference type="Rhea" id="RHEA:54452"/>
        <dbReference type="Rhea" id="RHEA-COMP:13339"/>
        <dbReference type="Rhea" id="RHEA-COMP:13887"/>
        <dbReference type="ChEBI" id="CHEBI:15378"/>
        <dbReference type="ChEBI" id="CHEBI:57540"/>
        <dbReference type="ChEBI" id="CHEBI:57945"/>
        <dbReference type="ChEBI" id="CHEBI:65315"/>
        <dbReference type="ChEBI" id="CHEBI:74443"/>
    </reaction>
</comment>
<gene>
    <name evidence="15" type="ORF">FHQ18_10165</name>
</gene>
<keyword evidence="16" id="KW-1185">Reference proteome</keyword>
<dbReference type="PANTHER" id="PTHR45846">
    <property type="entry name" value="TRNA-DIHYDROURIDINE(47) SYNTHASE [NAD(P)(+)]-LIKE"/>
    <property type="match status" value="1"/>
</dbReference>
<keyword evidence="6" id="KW-0521">NADP</keyword>
<organism evidence="15 16">
    <name type="scientific">Deferribacter autotrophicus</name>
    <dbReference type="NCBI Taxonomy" id="500465"/>
    <lineage>
        <taxon>Bacteria</taxon>
        <taxon>Pseudomonadati</taxon>
        <taxon>Deferribacterota</taxon>
        <taxon>Deferribacteres</taxon>
        <taxon>Deferribacterales</taxon>
        <taxon>Deferribacteraceae</taxon>
        <taxon>Deferribacter</taxon>
    </lineage>
</organism>
<comment type="function">
    <text evidence="1 11">Catalyzes the synthesis of 5,6-dihydrouridine (D), a modified base found in the D-loop of most tRNAs, via the reduction of the C5-C6 double bond in target uridines.</text>
</comment>
<accession>A0A5A8F1Y3</accession>
<dbReference type="EC" id="1.3.1.-" evidence="11"/>
<protein>
    <recommendedName>
        <fullName evidence="11">tRNA-dihydrouridine synthase</fullName>
        <ecNumber evidence="11">1.3.1.-</ecNumber>
    </recommendedName>
</protein>
<comment type="similarity">
    <text evidence="11">Belongs to the dus family.</text>
</comment>
<evidence type="ECO:0000256" key="11">
    <source>
        <dbReference type="PIRNR" id="PIRNR006621"/>
    </source>
</evidence>
<dbReference type="CDD" id="cd02801">
    <property type="entry name" value="DUS_like_FMN"/>
    <property type="match status" value="1"/>
</dbReference>
<dbReference type="Proteomes" id="UP000322876">
    <property type="component" value="Unassembled WGS sequence"/>
</dbReference>
<keyword evidence="2" id="KW-0820">tRNA-binding</keyword>
<dbReference type="InterPro" id="IPR001269">
    <property type="entry name" value="DUS_fam"/>
</dbReference>
<evidence type="ECO:0000256" key="10">
    <source>
        <dbReference type="ARBA" id="ARBA00048802"/>
    </source>
</evidence>
<comment type="caution">
    <text evidence="15">The sequence shown here is derived from an EMBL/GenBank/DDBJ whole genome shotgun (WGS) entry which is preliminary data.</text>
</comment>
<comment type="catalytic activity">
    <reaction evidence="9">
        <text>a 5,6-dihydrouridine in tRNA + NADP(+) = a uridine in tRNA + NADPH + H(+)</text>
        <dbReference type="Rhea" id="RHEA:23624"/>
        <dbReference type="Rhea" id="RHEA-COMP:13339"/>
        <dbReference type="Rhea" id="RHEA-COMP:13887"/>
        <dbReference type="ChEBI" id="CHEBI:15378"/>
        <dbReference type="ChEBI" id="CHEBI:57783"/>
        <dbReference type="ChEBI" id="CHEBI:58349"/>
        <dbReference type="ChEBI" id="CHEBI:65315"/>
        <dbReference type="ChEBI" id="CHEBI:74443"/>
    </reaction>
</comment>
<dbReference type="GO" id="GO:0050660">
    <property type="term" value="F:flavin adenine dinucleotide binding"/>
    <property type="evidence" value="ECO:0007669"/>
    <property type="project" value="InterPro"/>
</dbReference>
<dbReference type="AlphaFoldDB" id="A0A5A8F1Y3"/>
<evidence type="ECO:0000256" key="3">
    <source>
        <dbReference type="ARBA" id="ARBA00022630"/>
    </source>
</evidence>
<dbReference type="Gene3D" id="3.20.20.70">
    <property type="entry name" value="Aldolase class I"/>
    <property type="match status" value="1"/>
</dbReference>
<evidence type="ECO:0000313" key="16">
    <source>
        <dbReference type="Proteomes" id="UP000322876"/>
    </source>
</evidence>
<evidence type="ECO:0000256" key="5">
    <source>
        <dbReference type="ARBA" id="ARBA00022694"/>
    </source>
</evidence>
<dbReference type="Pfam" id="PF01207">
    <property type="entry name" value="Dus"/>
    <property type="match status" value="1"/>
</dbReference>
<dbReference type="PIRSF" id="PIRSF006621">
    <property type="entry name" value="Dus"/>
    <property type="match status" value="1"/>
</dbReference>
<comment type="cofactor">
    <cofactor evidence="11 13">
        <name>FMN</name>
        <dbReference type="ChEBI" id="CHEBI:58210"/>
    </cofactor>
</comment>
<keyword evidence="3 11" id="KW-0285">Flavoprotein</keyword>
<dbReference type="GO" id="GO:0017150">
    <property type="term" value="F:tRNA dihydrouridine synthase activity"/>
    <property type="evidence" value="ECO:0007669"/>
    <property type="project" value="InterPro"/>
</dbReference>
<keyword evidence="4 11" id="KW-0288">FMN</keyword>
<feature type="binding site" evidence="13">
    <location>
        <position position="79"/>
    </location>
    <ligand>
        <name>FMN</name>
        <dbReference type="ChEBI" id="CHEBI:58210"/>
    </ligand>
</feature>
<feature type="active site" description="Proton donor" evidence="12">
    <location>
        <position position="110"/>
    </location>
</feature>
<evidence type="ECO:0000256" key="4">
    <source>
        <dbReference type="ARBA" id="ARBA00022643"/>
    </source>
</evidence>
<name>A0A5A8F1Y3_9BACT</name>
<dbReference type="InterPro" id="IPR024036">
    <property type="entry name" value="tRNA-dHydroUridine_Synthase_C"/>
</dbReference>
<evidence type="ECO:0000256" key="9">
    <source>
        <dbReference type="ARBA" id="ARBA00048205"/>
    </source>
</evidence>
<evidence type="ECO:0000256" key="6">
    <source>
        <dbReference type="ARBA" id="ARBA00022857"/>
    </source>
</evidence>
<evidence type="ECO:0000256" key="7">
    <source>
        <dbReference type="ARBA" id="ARBA00022884"/>
    </source>
</evidence>
<dbReference type="PANTHER" id="PTHR45846:SF1">
    <property type="entry name" value="TRNA-DIHYDROURIDINE(47) SYNTHASE [NAD(P)(+)]-LIKE"/>
    <property type="match status" value="1"/>
</dbReference>
<keyword evidence="5 11" id="KW-0819">tRNA processing</keyword>
<reference evidence="15 16" key="1">
    <citation type="submission" date="2019-06" db="EMBL/GenBank/DDBJ databases">
        <title>Genomic insights into carbon and energy metabolism of Deferribacter autotrophicus revealed new metabolic traits in the phylum Deferribacteres.</title>
        <authorList>
            <person name="Slobodkin A.I."/>
            <person name="Slobodkina G.B."/>
            <person name="Allioux M."/>
            <person name="Alain K."/>
            <person name="Jebbar M."/>
            <person name="Shadrin V."/>
            <person name="Kublanov I.V."/>
            <person name="Toshchakov S.V."/>
            <person name="Bonch-Osmolovskaya E.A."/>
        </authorList>
    </citation>
    <scope>NUCLEOTIDE SEQUENCE [LARGE SCALE GENOMIC DNA]</scope>
    <source>
        <strain evidence="15 16">SL50</strain>
    </source>
</reference>
<dbReference type="SUPFAM" id="SSF51395">
    <property type="entry name" value="FMN-linked oxidoreductases"/>
    <property type="match status" value="1"/>
</dbReference>
<evidence type="ECO:0000259" key="14">
    <source>
        <dbReference type="Pfam" id="PF01207"/>
    </source>
</evidence>
<keyword evidence="8 11" id="KW-0560">Oxidoreductase</keyword>
<evidence type="ECO:0000256" key="13">
    <source>
        <dbReference type="PIRSR" id="PIRSR006621-2"/>
    </source>
</evidence>
<evidence type="ECO:0000256" key="12">
    <source>
        <dbReference type="PIRSR" id="PIRSR006621-1"/>
    </source>
</evidence>
<evidence type="ECO:0000256" key="1">
    <source>
        <dbReference type="ARBA" id="ARBA00002790"/>
    </source>
</evidence>
<feature type="binding site" evidence="13">
    <location>
        <position position="179"/>
    </location>
    <ligand>
        <name>FMN</name>
        <dbReference type="ChEBI" id="CHEBI:58210"/>
    </ligand>
</feature>
<feature type="domain" description="DUS-like FMN-binding" evidence="14">
    <location>
        <begin position="23"/>
        <end position="319"/>
    </location>
</feature>
<dbReference type="InterPro" id="IPR013785">
    <property type="entry name" value="Aldolase_TIM"/>
</dbReference>
<keyword evidence="7" id="KW-0694">RNA-binding</keyword>
<dbReference type="Gene3D" id="1.10.1200.80">
    <property type="entry name" value="Putative flavin oxidoreducatase, domain 2"/>
    <property type="match status" value="1"/>
</dbReference>
<dbReference type="EMBL" id="VFJB01000008">
    <property type="protein sequence ID" value="KAA0257402.1"/>
    <property type="molecule type" value="Genomic_DNA"/>
</dbReference>
<dbReference type="GO" id="GO:0000049">
    <property type="term" value="F:tRNA binding"/>
    <property type="evidence" value="ECO:0007669"/>
    <property type="project" value="UniProtKB-KW"/>
</dbReference>
<proteinExistence type="inferred from homology"/>
<dbReference type="InterPro" id="IPR035587">
    <property type="entry name" value="DUS-like_FMN-bd"/>
</dbReference>
<feature type="binding site" evidence="13">
    <location>
        <begin position="234"/>
        <end position="235"/>
    </location>
    <ligand>
        <name>FMN</name>
        <dbReference type="ChEBI" id="CHEBI:58210"/>
    </ligand>
</feature>
<sequence length="323" mass="37221">MLCQISPAKHLIIDTIKKEKMVAAPLAGITTIPFRRIVRKFFDGVIFTEMVSVEGLKRKVENTLKYAKILENDHPVFLQLFGNDPASFYDAIKVCEEVSNPDGYDLNAGCPVKKVLKSYAGSYLLKDLKQLREIIKNMRKATDKPISVKTRLGWDEKSYVYKEILKICEGEGVDILTFHARTKSQMFGGEANLFALNEVANLKKEILLIGNGNVYDHISFNRMLNTGVDAVMIGRAMMKAPWILSAIKEGKDAHEFLSLDEKKKLIIELLYYEKEFRKNYLDIVRKYSIWFLKGYKNSSDFRKKVYQIKSEDEFLKLLEEFVE</sequence>